<dbReference type="Proteomes" id="UP000279833">
    <property type="component" value="Unassembled WGS sequence"/>
</dbReference>
<sequence length="232" mass="26149">MYLKGSQRNVRKSAPLDTLTTNKIEDSVLNSLPESIRISINTLNRSLLLGCIYRAPGSPNSGNDLIINAFIHASSLNFNAKVITGDFNYPGVNWITDFCAPIKTYRFSKPYELCIPAKYRNKLRRLQKRYYTSNNLKAVSQITVLFKQVKGKHKLKAINEELLALNTSSEVQNLILLFNKRSKATQNVDIPCILHNSTFIYDSKIIAYLFSGTSASREEFRNGAASKLMCVT</sequence>
<protein>
    <submittedName>
        <fullName evidence="3">Endo/exonuclease/phosphatase domain-containing protein</fullName>
    </submittedName>
</protein>
<reference evidence="3" key="1">
    <citation type="submission" date="2016-06" db="UniProtKB">
        <authorList>
            <consortium name="WormBaseParasite"/>
        </authorList>
    </citation>
    <scope>IDENTIFICATION</scope>
</reference>
<evidence type="ECO:0000313" key="3">
    <source>
        <dbReference type="WBParaSite" id="SCUD_0002230101-mRNA-1"/>
    </source>
</evidence>
<dbReference type="EMBL" id="UZAK01048913">
    <property type="protein sequence ID" value="VDP78414.1"/>
    <property type="molecule type" value="Genomic_DNA"/>
</dbReference>
<name>A0A183L4N7_9TREM</name>
<keyword evidence="2" id="KW-1185">Reference proteome</keyword>
<accession>A0A183L4N7</accession>
<evidence type="ECO:0000313" key="2">
    <source>
        <dbReference type="Proteomes" id="UP000279833"/>
    </source>
</evidence>
<evidence type="ECO:0000313" key="1">
    <source>
        <dbReference type="EMBL" id="VDP78414.1"/>
    </source>
</evidence>
<dbReference type="WBParaSite" id="SCUD_0002230101-mRNA-1">
    <property type="protein sequence ID" value="SCUD_0002230101-mRNA-1"/>
    <property type="gene ID" value="SCUD_0002230101"/>
</dbReference>
<proteinExistence type="predicted"/>
<gene>
    <name evidence="1" type="ORF">SCUD_LOCUS22298</name>
</gene>
<dbReference type="AlphaFoldDB" id="A0A183L4N7"/>
<reference evidence="1 2" key="2">
    <citation type="submission" date="2018-11" db="EMBL/GenBank/DDBJ databases">
        <authorList>
            <consortium name="Pathogen Informatics"/>
        </authorList>
    </citation>
    <scope>NUCLEOTIDE SEQUENCE [LARGE SCALE GENOMIC DNA]</scope>
    <source>
        <strain evidence="1">Dakar</strain>
        <strain evidence="2">Dakar, Senegal</strain>
    </source>
</reference>
<organism evidence="3">
    <name type="scientific">Schistosoma curassoni</name>
    <dbReference type="NCBI Taxonomy" id="6186"/>
    <lineage>
        <taxon>Eukaryota</taxon>
        <taxon>Metazoa</taxon>
        <taxon>Spiralia</taxon>
        <taxon>Lophotrochozoa</taxon>
        <taxon>Platyhelminthes</taxon>
        <taxon>Trematoda</taxon>
        <taxon>Digenea</taxon>
        <taxon>Strigeidida</taxon>
        <taxon>Schistosomatoidea</taxon>
        <taxon>Schistosomatidae</taxon>
        <taxon>Schistosoma</taxon>
    </lineage>
</organism>